<dbReference type="AlphaFoldDB" id="K9Z8R1"/>
<dbReference type="EMBL" id="CP003948">
    <property type="protein sequence ID" value="AFZ55581.1"/>
    <property type="molecule type" value="Genomic_DNA"/>
</dbReference>
<dbReference type="RefSeq" id="WP_015221296.1">
    <property type="nucleotide sequence ID" value="NC_019777.1"/>
</dbReference>
<protein>
    <submittedName>
        <fullName evidence="1">Uncharacterized protein</fullName>
    </submittedName>
</protein>
<sequence>MITTNNREETLRLLNLSCAELMEKPNRIYRIAQGQLFLTEGNMTVSINLFDPIEVRHLEKLDTLMINALDIYSRL</sequence>
<organism evidence="1 2">
    <name type="scientific">Cyanobacterium aponinum (strain PCC 10605)</name>
    <dbReference type="NCBI Taxonomy" id="755178"/>
    <lineage>
        <taxon>Bacteria</taxon>
        <taxon>Bacillati</taxon>
        <taxon>Cyanobacteriota</taxon>
        <taxon>Cyanophyceae</taxon>
        <taxon>Oscillatoriophycideae</taxon>
        <taxon>Chroococcales</taxon>
        <taxon>Geminocystaceae</taxon>
        <taxon>Cyanobacterium</taxon>
    </lineage>
</organism>
<name>K9Z8R1_CYAAP</name>
<gene>
    <name evidence="1" type="ordered locus">Cyan10605_3548</name>
</gene>
<evidence type="ECO:0000313" key="2">
    <source>
        <dbReference type="Proteomes" id="UP000010480"/>
    </source>
</evidence>
<dbReference type="Proteomes" id="UP000010480">
    <property type="component" value="Plasmid pCYAN10605.01"/>
</dbReference>
<proteinExistence type="predicted"/>
<dbReference type="HOGENOM" id="CLU_2664957_0_0_3"/>
<dbReference type="KEGG" id="can:Cyan10605_3548"/>
<keyword evidence="1" id="KW-0614">Plasmid</keyword>
<keyword evidence="2" id="KW-1185">Reference proteome</keyword>
<accession>K9Z8R1</accession>
<geneLocation type="plasmid" evidence="1 2">
    <name>pCYAN10605.01</name>
</geneLocation>
<evidence type="ECO:0000313" key="1">
    <source>
        <dbReference type="EMBL" id="AFZ55581.1"/>
    </source>
</evidence>
<reference evidence="2" key="1">
    <citation type="journal article" date="2013" name="Proc. Natl. Acad. Sci. U.S.A.">
        <title>Improving the coverage of the cyanobacterial phylum using diversity-driven genome sequencing.</title>
        <authorList>
            <person name="Shih P.M."/>
            <person name="Wu D."/>
            <person name="Latifi A."/>
            <person name="Axen S.D."/>
            <person name="Fewer D.P."/>
            <person name="Talla E."/>
            <person name="Calteau A."/>
            <person name="Cai F."/>
            <person name="Tandeau de Marsac N."/>
            <person name="Rippka R."/>
            <person name="Herdman M."/>
            <person name="Sivonen K."/>
            <person name="Coursin T."/>
            <person name="Laurent T."/>
            <person name="Goodwin L."/>
            <person name="Nolan M."/>
            <person name="Davenport K.W."/>
            <person name="Han C.S."/>
            <person name="Rubin E.M."/>
            <person name="Eisen J.A."/>
            <person name="Woyke T."/>
            <person name="Gugger M."/>
            <person name="Kerfeld C.A."/>
        </authorList>
    </citation>
    <scope>NUCLEOTIDE SEQUENCE [LARGE SCALE GENOMIC DNA]</scope>
    <source>
        <strain evidence="2">PCC 10605</strain>
        <plasmid evidence="2">Plasmid pCYAN10605.01</plasmid>
    </source>
</reference>